<dbReference type="STRING" id="1122949.GCA_000378725_01686"/>
<dbReference type="RefSeq" id="WP_019035299.1">
    <property type="nucleotide sequence ID" value="NZ_JASOSY010000005.1"/>
</dbReference>
<dbReference type="EMBL" id="UGSZ01000001">
    <property type="protein sequence ID" value="SUB57747.1"/>
    <property type="molecule type" value="Genomic_DNA"/>
</dbReference>
<accession>A0A379C818</accession>
<proteinExistence type="predicted"/>
<evidence type="ECO:0000313" key="2">
    <source>
        <dbReference type="Proteomes" id="UP000255517"/>
    </source>
</evidence>
<name>A0A379C818_9FIRM</name>
<gene>
    <name evidence="1" type="ORF">NCTC13149_01604</name>
</gene>
<dbReference type="Proteomes" id="UP000255517">
    <property type="component" value="Unassembled WGS sequence"/>
</dbReference>
<evidence type="ECO:0000313" key="1">
    <source>
        <dbReference type="EMBL" id="SUB57747.1"/>
    </source>
</evidence>
<organism evidence="1 2">
    <name type="scientific">Peptoniphilus lacrimalis</name>
    <dbReference type="NCBI Taxonomy" id="33031"/>
    <lineage>
        <taxon>Bacteria</taxon>
        <taxon>Bacillati</taxon>
        <taxon>Bacillota</taxon>
        <taxon>Tissierellia</taxon>
        <taxon>Tissierellales</taxon>
        <taxon>Peptoniphilaceae</taxon>
        <taxon>Peptoniphilus</taxon>
    </lineage>
</organism>
<protein>
    <submittedName>
        <fullName evidence="1">Uncharacterized protein</fullName>
    </submittedName>
</protein>
<reference evidence="1 2" key="1">
    <citation type="submission" date="2018-06" db="EMBL/GenBank/DDBJ databases">
        <authorList>
            <consortium name="Pathogen Informatics"/>
            <person name="Doyle S."/>
        </authorList>
    </citation>
    <scope>NUCLEOTIDE SEQUENCE [LARGE SCALE GENOMIC DNA]</scope>
    <source>
        <strain evidence="1 2">NCTC13149</strain>
    </source>
</reference>
<sequence>MSEELIQTYKQLKYLINYQEKSLDKNQKLLVTTNKTVVSKISYLEPNLLILSGID</sequence>
<dbReference type="AlphaFoldDB" id="A0A379C818"/>